<proteinExistence type="predicted"/>
<dbReference type="KEGG" id="vta:B0765"/>
<evidence type="ECO:0000313" key="2">
    <source>
        <dbReference type="EMBL" id="SON52376.1"/>
    </source>
</evidence>
<dbReference type="Pfam" id="PF13649">
    <property type="entry name" value="Methyltransf_25"/>
    <property type="match status" value="1"/>
</dbReference>
<name>A0A2N8ZKI4_9VIBR</name>
<dbReference type="OrthoDB" id="9800454at2"/>
<dbReference type="InterPro" id="IPR041698">
    <property type="entry name" value="Methyltransf_25"/>
</dbReference>
<dbReference type="Proteomes" id="UP000235828">
    <property type="component" value="Chromosome B"/>
</dbReference>
<dbReference type="CDD" id="cd02440">
    <property type="entry name" value="AdoMet_MTases"/>
    <property type="match status" value="1"/>
</dbReference>
<dbReference type="EMBL" id="LT960612">
    <property type="protein sequence ID" value="SON52376.1"/>
    <property type="molecule type" value="Genomic_DNA"/>
</dbReference>
<dbReference type="InterPro" id="IPR029063">
    <property type="entry name" value="SAM-dependent_MTases_sf"/>
</dbReference>
<gene>
    <name evidence="2" type="ORF">VTAP4600_B0765</name>
</gene>
<dbReference type="AlphaFoldDB" id="A0A2N8ZKI4"/>
<evidence type="ECO:0000313" key="3">
    <source>
        <dbReference type="Proteomes" id="UP000235828"/>
    </source>
</evidence>
<keyword evidence="3" id="KW-1185">Reference proteome</keyword>
<reference evidence="2 3" key="1">
    <citation type="submission" date="2017-10" db="EMBL/GenBank/DDBJ databases">
        <authorList>
            <person name="Banno H."/>
            <person name="Chua N.-H."/>
        </authorList>
    </citation>
    <scope>NUCLEOTIDE SEQUENCE [LARGE SCALE GENOMIC DNA]</scope>
    <source>
        <strain evidence="2">Vibrio tapetis CECT4600</strain>
    </source>
</reference>
<evidence type="ECO:0000259" key="1">
    <source>
        <dbReference type="Pfam" id="PF13649"/>
    </source>
</evidence>
<dbReference type="Gene3D" id="3.40.50.150">
    <property type="entry name" value="Vaccinia Virus protein VP39"/>
    <property type="match status" value="1"/>
</dbReference>
<dbReference type="SUPFAM" id="SSF53335">
    <property type="entry name" value="S-adenosyl-L-methionine-dependent methyltransferases"/>
    <property type="match status" value="1"/>
</dbReference>
<protein>
    <recommendedName>
        <fullName evidence="1">Methyltransferase domain-containing protein</fullName>
    </recommendedName>
</protein>
<dbReference type="RefSeq" id="WP_102524645.1">
    <property type="nucleotide sequence ID" value="NZ_LT960612.1"/>
</dbReference>
<organism evidence="2 3">
    <name type="scientific">Vibrio tapetis subsp. tapetis</name>
    <dbReference type="NCBI Taxonomy" id="1671868"/>
    <lineage>
        <taxon>Bacteria</taxon>
        <taxon>Pseudomonadati</taxon>
        <taxon>Pseudomonadota</taxon>
        <taxon>Gammaproteobacteria</taxon>
        <taxon>Vibrionales</taxon>
        <taxon>Vibrionaceae</taxon>
        <taxon>Vibrio</taxon>
    </lineage>
</organism>
<sequence length="199" mass="22849">MNFFDRLNVYFYHNDRQKKWPFDGPKILGWKDSASQQTRFNAIAQQHDFNKKTVLDLGCGFGDLKLYLDQYFALKNYTGIDQQKAFIASAKLRDIPKATFLHADFARCKLSKHDAVIACGSLNYHSSDPKYLYNVIRGMHDNANEVVIFNLLNSDNFPADTLLNSYNPDEILAFCRTLSADCFIVNGYAKDDFTVVMKK</sequence>
<feature type="domain" description="Methyltransferase" evidence="1">
    <location>
        <begin position="54"/>
        <end position="132"/>
    </location>
</feature>
<accession>A0A2N8ZKI4</accession>